<keyword evidence="3" id="KW-1185">Reference proteome</keyword>
<dbReference type="Proteomes" id="UP001460270">
    <property type="component" value="Unassembled WGS sequence"/>
</dbReference>
<comment type="caution">
    <text evidence="2">The sequence shown here is derived from an EMBL/GenBank/DDBJ whole genome shotgun (WGS) entry which is preliminary data.</text>
</comment>
<proteinExistence type="predicted"/>
<evidence type="ECO:0000313" key="2">
    <source>
        <dbReference type="EMBL" id="KAK7901209.1"/>
    </source>
</evidence>
<dbReference type="InterPro" id="IPR052717">
    <property type="entry name" value="Vacuolar_transposase_reg"/>
</dbReference>
<evidence type="ECO:0000256" key="1">
    <source>
        <dbReference type="SAM" id="MobiDB-lite"/>
    </source>
</evidence>
<dbReference type="PANTHER" id="PTHR46169:SF25">
    <property type="entry name" value="ZINC FINGER BED DOMAIN-CONTAINING PROTEIN 1-LIKE-RELATED"/>
    <property type="match status" value="1"/>
</dbReference>
<dbReference type="AlphaFoldDB" id="A0AAW0NUU7"/>
<feature type="region of interest" description="Disordered" evidence="1">
    <location>
        <begin position="1"/>
        <end position="34"/>
    </location>
</feature>
<dbReference type="PANTHER" id="PTHR46169">
    <property type="entry name" value="DNA REPLICATION-RELATED ELEMENT FACTOR, ISOFORM A"/>
    <property type="match status" value="1"/>
</dbReference>
<evidence type="ECO:0008006" key="4">
    <source>
        <dbReference type="Google" id="ProtNLM"/>
    </source>
</evidence>
<dbReference type="GO" id="GO:0006357">
    <property type="term" value="P:regulation of transcription by RNA polymerase II"/>
    <property type="evidence" value="ECO:0007669"/>
    <property type="project" value="TreeGrafter"/>
</dbReference>
<gene>
    <name evidence="2" type="ORF">WMY93_017978</name>
</gene>
<dbReference type="EMBL" id="JBBPFD010000013">
    <property type="protein sequence ID" value="KAK7901209.1"/>
    <property type="molecule type" value="Genomic_DNA"/>
</dbReference>
<accession>A0AAW0NUU7</accession>
<dbReference type="InterPro" id="IPR012337">
    <property type="entry name" value="RNaseH-like_sf"/>
</dbReference>
<name>A0AAW0NUU7_9GOBI</name>
<organism evidence="2 3">
    <name type="scientific">Mugilogobius chulae</name>
    <name type="common">yellowstripe goby</name>
    <dbReference type="NCBI Taxonomy" id="88201"/>
    <lineage>
        <taxon>Eukaryota</taxon>
        <taxon>Metazoa</taxon>
        <taxon>Chordata</taxon>
        <taxon>Craniata</taxon>
        <taxon>Vertebrata</taxon>
        <taxon>Euteleostomi</taxon>
        <taxon>Actinopterygii</taxon>
        <taxon>Neopterygii</taxon>
        <taxon>Teleostei</taxon>
        <taxon>Neoteleostei</taxon>
        <taxon>Acanthomorphata</taxon>
        <taxon>Gobiaria</taxon>
        <taxon>Gobiiformes</taxon>
        <taxon>Gobioidei</taxon>
        <taxon>Gobiidae</taxon>
        <taxon>Gobionellinae</taxon>
        <taxon>Mugilogobius</taxon>
    </lineage>
</organism>
<evidence type="ECO:0000313" key="3">
    <source>
        <dbReference type="Proteomes" id="UP001460270"/>
    </source>
</evidence>
<dbReference type="GO" id="GO:0005634">
    <property type="term" value="C:nucleus"/>
    <property type="evidence" value="ECO:0007669"/>
    <property type="project" value="TreeGrafter"/>
</dbReference>
<reference evidence="3" key="1">
    <citation type="submission" date="2024-04" db="EMBL/GenBank/DDBJ databases">
        <title>Salinicola lusitanus LLJ914,a marine bacterium isolated from the Okinawa Trough.</title>
        <authorList>
            <person name="Li J."/>
        </authorList>
    </citation>
    <scope>NUCLEOTIDE SEQUENCE [LARGE SCALE GENOMIC DNA]</scope>
</reference>
<protein>
    <recommendedName>
        <fullName evidence="4">HAT C-terminal dimerisation domain-containing protein</fullName>
    </recommendedName>
</protein>
<feature type="compositionally biased region" description="Basic and acidic residues" evidence="1">
    <location>
        <begin position="24"/>
        <end position="34"/>
    </location>
</feature>
<sequence length="259" mass="29021">MAEETALQELHPPKKRIKSAVWDHFGDPKDPKDDKGVVPVRTHFSTNEIPILYMEVRASIDEQIKEAEWFGATTDVWTSSGGSEQVHQLLQPLNELTDVMSSEKQVTLSSLKPVFEHIDKRILNEKEEDSALTKQMKKAGNFSDKLEDTVKACTQEAISLAPTPIPDEPAQPRATISEDNEAGEGTSSTFQRYNSIWTFAANYTSPHTSCCPIPSKEKAESEIKLYLSLPIVTADANPLSWWKMHLEEMPLLSKVQAKL</sequence>
<dbReference type="SUPFAM" id="SSF53098">
    <property type="entry name" value="Ribonuclease H-like"/>
    <property type="match status" value="1"/>
</dbReference>